<feature type="transmembrane region" description="Helical" evidence="4">
    <location>
        <begin position="145"/>
        <end position="166"/>
    </location>
</feature>
<gene>
    <name evidence="7" type="ORF">GCM10011400_27410</name>
</gene>
<keyword evidence="4" id="KW-1133">Transmembrane helix</keyword>
<reference evidence="8" key="1">
    <citation type="journal article" date="2019" name="Int. J. Syst. Evol. Microbiol.">
        <title>The Global Catalogue of Microorganisms (GCM) 10K type strain sequencing project: providing services to taxonomists for standard genome sequencing and annotation.</title>
        <authorList>
            <consortium name="The Broad Institute Genomics Platform"/>
            <consortium name="The Broad Institute Genome Sequencing Center for Infectious Disease"/>
            <person name="Wu L."/>
            <person name="Ma J."/>
        </authorList>
    </citation>
    <scope>NUCLEOTIDE SEQUENCE [LARGE SCALE GENOMIC DNA]</scope>
    <source>
        <strain evidence="8">CGMCC 1.15103</strain>
    </source>
</reference>
<evidence type="ECO:0000256" key="3">
    <source>
        <dbReference type="PROSITE-ProRule" id="PRU00284"/>
    </source>
</evidence>
<dbReference type="SMART" id="SM00283">
    <property type="entry name" value="MA"/>
    <property type="match status" value="1"/>
</dbReference>
<dbReference type="InterPro" id="IPR024478">
    <property type="entry name" value="HlyB_4HB_MCP"/>
</dbReference>
<dbReference type="CDD" id="cd11386">
    <property type="entry name" value="MCP_signal"/>
    <property type="match status" value="1"/>
</dbReference>
<dbReference type="Proteomes" id="UP000602004">
    <property type="component" value="Unassembled WGS sequence"/>
</dbReference>
<evidence type="ECO:0000256" key="1">
    <source>
        <dbReference type="ARBA" id="ARBA00022481"/>
    </source>
</evidence>
<dbReference type="InterPro" id="IPR003660">
    <property type="entry name" value="HAMP_dom"/>
</dbReference>
<evidence type="ECO:0000259" key="5">
    <source>
        <dbReference type="PROSITE" id="PS50111"/>
    </source>
</evidence>
<dbReference type="SUPFAM" id="SSF58104">
    <property type="entry name" value="Methyl-accepting chemotaxis protein (MCP) signaling domain"/>
    <property type="match status" value="1"/>
</dbReference>
<dbReference type="Gene3D" id="1.10.287.950">
    <property type="entry name" value="Methyl-accepting chemotaxis protein"/>
    <property type="match status" value="1"/>
</dbReference>
<dbReference type="Pfam" id="PF00672">
    <property type="entry name" value="HAMP"/>
    <property type="match status" value="1"/>
</dbReference>
<dbReference type="InterPro" id="IPR051310">
    <property type="entry name" value="MCP_chemotaxis"/>
</dbReference>
<evidence type="ECO:0000256" key="2">
    <source>
        <dbReference type="ARBA" id="ARBA00029447"/>
    </source>
</evidence>
<feature type="domain" description="HAMP" evidence="6">
    <location>
        <begin position="168"/>
        <end position="220"/>
    </location>
</feature>
<keyword evidence="4" id="KW-0812">Transmembrane</keyword>
<evidence type="ECO:0000256" key="4">
    <source>
        <dbReference type="SAM" id="Phobius"/>
    </source>
</evidence>
<feature type="domain" description="Methyl-accepting transducer" evidence="5">
    <location>
        <begin position="225"/>
        <end position="454"/>
    </location>
</feature>
<keyword evidence="1" id="KW-0488">Methylation</keyword>
<keyword evidence="4" id="KW-0472">Membrane</keyword>
<dbReference type="CDD" id="cd19411">
    <property type="entry name" value="MCP2201-like_sensor"/>
    <property type="match status" value="1"/>
</dbReference>
<evidence type="ECO:0000313" key="8">
    <source>
        <dbReference type="Proteomes" id="UP000602004"/>
    </source>
</evidence>
<dbReference type="Pfam" id="PF12729">
    <property type="entry name" value="4HB_MCP_1"/>
    <property type="match status" value="1"/>
</dbReference>
<dbReference type="Pfam" id="PF00015">
    <property type="entry name" value="MCPsignal"/>
    <property type="match status" value="1"/>
</dbReference>
<sequence>MAVPLAKERLVSDWYANVNGGVRRTIAIARSNDPSLTTFFADDTAEAGKAANEFVRSIEALVSSPEERALFQAVVSNRKQFVALRDAITQYRKEGQEAQAIALLNEKFLPQSKAYLLSMRALLDYQRKDIDAHAKSIAADNAASVVLMLALGATALGLGIFISYVITRSITQPLKLAVVSARRVADGDLSTRLPSGYSAEIGDLLNALSNMQEQLSVVVKGVRDNARSVSIASREISQGNLDLSQRTEEQASALEQTAATMEQFGATVRNNADNARLANELAAAACGVVGKGGEVVSDVVETMKRIDESSKMIGDIIGVIDGLAFQTNILALNAAVEAARAGEQGRGFAVVAGEVRTLAQRSAKAAKEIKSLIEASLVQVRQGTVLADQAGTTMRDVVQAIDRVSGIIGEISSASAEQSEGAAQIGVAINQIDQTTQQNAALVEESAAAAQSLEHQSRLLLDAVSVFKPDGSAA</sequence>
<proteinExistence type="inferred from homology"/>
<organism evidence="7 8">
    <name type="scientific">Paraburkholderia caffeinilytica</name>
    <dbReference type="NCBI Taxonomy" id="1761016"/>
    <lineage>
        <taxon>Bacteria</taxon>
        <taxon>Pseudomonadati</taxon>
        <taxon>Pseudomonadota</taxon>
        <taxon>Betaproteobacteria</taxon>
        <taxon>Burkholderiales</taxon>
        <taxon>Burkholderiaceae</taxon>
        <taxon>Paraburkholderia</taxon>
    </lineage>
</organism>
<keyword evidence="8" id="KW-1185">Reference proteome</keyword>
<dbReference type="PROSITE" id="PS50885">
    <property type="entry name" value="HAMP"/>
    <property type="match status" value="1"/>
</dbReference>
<keyword evidence="3" id="KW-0807">Transducer</keyword>
<evidence type="ECO:0008006" key="9">
    <source>
        <dbReference type="Google" id="ProtNLM"/>
    </source>
</evidence>
<comment type="similarity">
    <text evidence="2">Belongs to the methyl-accepting chemotaxis (MCP) protein family.</text>
</comment>
<dbReference type="EMBL" id="BMHL01000004">
    <property type="protein sequence ID" value="GGC39226.1"/>
    <property type="molecule type" value="Genomic_DNA"/>
</dbReference>
<dbReference type="InterPro" id="IPR004090">
    <property type="entry name" value="Chemotax_Me-accpt_rcpt"/>
</dbReference>
<dbReference type="PRINTS" id="PR00260">
    <property type="entry name" value="CHEMTRNSDUCR"/>
</dbReference>
<dbReference type="InterPro" id="IPR047347">
    <property type="entry name" value="YvaQ-like_sensor"/>
</dbReference>
<name>A0ABQ1MHT1_9BURK</name>
<dbReference type="PROSITE" id="PS50111">
    <property type="entry name" value="CHEMOTAXIS_TRANSDUC_2"/>
    <property type="match status" value="1"/>
</dbReference>
<evidence type="ECO:0000313" key="7">
    <source>
        <dbReference type="EMBL" id="GGC39226.1"/>
    </source>
</evidence>
<evidence type="ECO:0000259" key="6">
    <source>
        <dbReference type="PROSITE" id="PS50885"/>
    </source>
</evidence>
<comment type="caution">
    <text evidence="7">The sequence shown here is derived from an EMBL/GenBank/DDBJ whole genome shotgun (WGS) entry which is preliminary data.</text>
</comment>
<dbReference type="PANTHER" id="PTHR43531">
    <property type="entry name" value="PROTEIN ICFG"/>
    <property type="match status" value="1"/>
</dbReference>
<accession>A0ABQ1MHT1</accession>
<dbReference type="CDD" id="cd06225">
    <property type="entry name" value="HAMP"/>
    <property type="match status" value="1"/>
</dbReference>
<dbReference type="InterPro" id="IPR004089">
    <property type="entry name" value="MCPsignal_dom"/>
</dbReference>
<dbReference type="PANTHER" id="PTHR43531:SF14">
    <property type="entry name" value="METHYL-ACCEPTING CHEMOTAXIS PROTEIN I-RELATED"/>
    <property type="match status" value="1"/>
</dbReference>
<protein>
    <recommendedName>
        <fullName evidence="9">Chemotaxis protein</fullName>
    </recommendedName>
</protein>
<dbReference type="SMART" id="SM00304">
    <property type="entry name" value="HAMP"/>
    <property type="match status" value="1"/>
</dbReference>